<dbReference type="Pfam" id="PF06568">
    <property type="entry name" value="YjiS-like"/>
    <property type="match status" value="1"/>
</dbReference>
<dbReference type="OrthoDB" id="7306802at2"/>
<dbReference type="Proteomes" id="UP000053902">
    <property type="component" value="Unassembled WGS sequence"/>
</dbReference>
<name>A0A078LNU5_9PSED</name>
<feature type="domain" description="YjiS-like" evidence="1">
    <location>
        <begin position="29"/>
        <end position="64"/>
    </location>
</feature>
<evidence type="ECO:0000259" key="1">
    <source>
        <dbReference type="Pfam" id="PF06568"/>
    </source>
</evidence>
<organism evidence="2 3">
    <name type="scientific">Pseudomonas saudiphocaensis</name>
    <dbReference type="NCBI Taxonomy" id="1499686"/>
    <lineage>
        <taxon>Bacteria</taxon>
        <taxon>Pseudomonadati</taxon>
        <taxon>Pseudomonadota</taxon>
        <taxon>Gammaproteobacteria</taxon>
        <taxon>Pseudomonadales</taxon>
        <taxon>Pseudomonadaceae</taxon>
        <taxon>Pseudomonas</taxon>
    </lineage>
</organism>
<gene>
    <name evidence="2" type="ORF">BN1079_00289</name>
</gene>
<sequence length="79" mass="9218">MKGQNAFVHRAHSPSFTLQSHANVARRAWAQLVRWQTLYRQRQQLAALSDEMLKDIGRSRADVEAEVSKPFWDDPLSRR</sequence>
<accession>A0A078LNU5</accession>
<dbReference type="InterPro" id="IPR009506">
    <property type="entry name" value="YjiS-like"/>
</dbReference>
<dbReference type="eggNOG" id="COG5457">
    <property type="taxonomic scope" value="Bacteria"/>
</dbReference>
<dbReference type="HOGENOM" id="CLU_184490_0_0_6"/>
<evidence type="ECO:0000313" key="3">
    <source>
        <dbReference type="Proteomes" id="UP000053902"/>
    </source>
</evidence>
<keyword evidence="3" id="KW-1185">Reference proteome</keyword>
<dbReference type="EMBL" id="CCSF01000001">
    <property type="protein sequence ID" value="CDZ93010.1"/>
    <property type="molecule type" value="Genomic_DNA"/>
</dbReference>
<dbReference type="RefSeq" id="WP_037021769.1">
    <property type="nucleotide sequence ID" value="NZ_CCSF01000001.1"/>
</dbReference>
<dbReference type="AlphaFoldDB" id="A0A078LNU5"/>
<protein>
    <recommendedName>
        <fullName evidence="1">YjiS-like domain-containing protein</fullName>
    </recommendedName>
</protein>
<proteinExistence type="predicted"/>
<reference evidence="2 3" key="1">
    <citation type="submission" date="2014-07" db="EMBL/GenBank/DDBJ databases">
        <authorList>
            <person name="Urmite Genomes Urmite Genomes"/>
        </authorList>
    </citation>
    <scope>NUCLEOTIDE SEQUENCE [LARGE SCALE GENOMIC DNA]</scope>
    <source>
        <strain evidence="2 3">20_BN</strain>
    </source>
</reference>
<evidence type="ECO:0000313" key="2">
    <source>
        <dbReference type="EMBL" id="CDZ93010.1"/>
    </source>
</evidence>